<proteinExistence type="predicted"/>
<name>A0A919QEY2_9ACTN</name>
<dbReference type="Proteomes" id="UP000640052">
    <property type="component" value="Unassembled WGS sequence"/>
</dbReference>
<evidence type="ECO:0000313" key="2">
    <source>
        <dbReference type="Proteomes" id="UP000640052"/>
    </source>
</evidence>
<protein>
    <submittedName>
        <fullName evidence="1">Uncharacterized protein</fullName>
    </submittedName>
</protein>
<dbReference type="RefSeq" id="WP_204041750.1">
    <property type="nucleotide sequence ID" value="NZ_BOOA01000024.1"/>
</dbReference>
<comment type="caution">
    <text evidence="1">The sequence shown here is derived from an EMBL/GenBank/DDBJ whole genome shotgun (WGS) entry which is preliminary data.</text>
</comment>
<dbReference type="EMBL" id="BOOA01000024">
    <property type="protein sequence ID" value="GIH25017.1"/>
    <property type="molecule type" value="Genomic_DNA"/>
</dbReference>
<sequence>MPAVAWVRLGGPGEVTWARAGDAATIAVGTAGRHLFLRRRTAAGWRWERLGVPPGTGEVRDTALISIDGSDGLVPVVVGGDVKVWLHQPGTAATPWTALSGPAPDADMSDFNECGDIAAGAIRRSSGLRHTLVVSSPSGRPWLRQGVEPDDVWFRIAAESDFIVWGLATAFASVAPGSPPLPHIFAIGSDRDTFEFKFQVAVPENSLWTWFDPVDPVPGFVPGVTATTFRDADGRLQACAVPSSEFTADILIGSGRHWELIDLGQPPGPGDSGFVLSAVVAAKGADPAPGEPVVMVRAGDHMWTRTLTGGWRDLGSPSPGVAVDPASAVEIGTADGEARVLTAALSRDADLWTVESGAQDARWESHGLPCSVTSIVGAYHDSPDEDSSSLPVAVPVLDEHGALWSGRVLGRPDAGFSNPGDGFIDPGDFWTFHGRPAPDVTSTAGIGIFALPKGTPPGGTWIFTIGSDGHLWARTSGGNGWAWVDHGAPTGGSVKAGVPPISVRHPPSAFPMVHVLADDGRLWMRSFSGDTWIWTDRGAPPGQLIFSVIGATPVRSTAGLIGRFALAAAITGDGHLWINLHDGTDSTWTDLGTPSPAEKLVAGIGVSTVALPDPGVTVDIVAVGSPSGQVWSHRWSTTGTSRWTPHGRPGDARIHAALGTLQDPADPAATLIPVVGNDRQISLTSSTGTPWSRLDPPPSATTILSGRIHNLLHGLPCILALDNNRRLHVTPLH</sequence>
<dbReference type="AlphaFoldDB" id="A0A919QEY2"/>
<keyword evidence="2" id="KW-1185">Reference proteome</keyword>
<dbReference type="SUPFAM" id="SSF89372">
    <property type="entry name" value="Fucose-specific lectin"/>
    <property type="match status" value="1"/>
</dbReference>
<reference evidence="1" key="1">
    <citation type="submission" date="2021-01" db="EMBL/GenBank/DDBJ databases">
        <title>Whole genome shotgun sequence of Acrocarpospora phusangensis NBRC 108782.</title>
        <authorList>
            <person name="Komaki H."/>
            <person name="Tamura T."/>
        </authorList>
    </citation>
    <scope>NUCLEOTIDE SEQUENCE</scope>
    <source>
        <strain evidence="1">NBRC 108782</strain>
    </source>
</reference>
<gene>
    <name evidence="1" type="ORF">Aph01nite_33270</name>
</gene>
<organism evidence="1 2">
    <name type="scientific">Acrocarpospora phusangensis</name>
    <dbReference type="NCBI Taxonomy" id="1070424"/>
    <lineage>
        <taxon>Bacteria</taxon>
        <taxon>Bacillati</taxon>
        <taxon>Actinomycetota</taxon>
        <taxon>Actinomycetes</taxon>
        <taxon>Streptosporangiales</taxon>
        <taxon>Streptosporangiaceae</taxon>
        <taxon>Acrocarpospora</taxon>
    </lineage>
</organism>
<evidence type="ECO:0000313" key="1">
    <source>
        <dbReference type="EMBL" id="GIH25017.1"/>
    </source>
</evidence>
<accession>A0A919QEY2</accession>